<protein>
    <submittedName>
        <fullName evidence="1">Uncharacterized protein</fullName>
    </submittedName>
</protein>
<organism evidence="1 2">
    <name type="scientific">Clonostachys rosea f. rosea IK726</name>
    <dbReference type="NCBI Taxonomy" id="1349383"/>
    <lineage>
        <taxon>Eukaryota</taxon>
        <taxon>Fungi</taxon>
        <taxon>Dikarya</taxon>
        <taxon>Ascomycota</taxon>
        <taxon>Pezizomycotina</taxon>
        <taxon>Sordariomycetes</taxon>
        <taxon>Hypocreomycetidae</taxon>
        <taxon>Hypocreales</taxon>
        <taxon>Bionectriaceae</taxon>
        <taxon>Clonostachys</taxon>
    </lineage>
</organism>
<reference evidence="1" key="2">
    <citation type="submission" date="2021-10" db="EMBL/GenBank/DDBJ databases">
        <authorList>
            <person name="Piombo E."/>
        </authorList>
    </citation>
    <scope>NUCLEOTIDE SEQUENCE</scope>
</reference>
<comment type="caution">
    <text evidence="1">The sequence shown here is derived from an EMBL/GenBank/DDBJ whole genome shotgun (WGS) entry which is preliminary data.</text>
</comment>
<reference evidence="1" key="1">
    <citation type="submission" date="2020-04" db="EMBL/GenBank/DDBJ databases">
        <authorList>
            <person name="Broberg M."/>
        </authorList>
    </citation>
    <scope>NUCLEOTIDE SEQUENCE</scope>
</reference>
<name>A0ACA9TCN5_BIOOC</name>
<dbReference type="Proteomes" id="UP000836387">
    <property type="component" value="Unassembled WGS sequence"/>
</dbReference>
<dbReference type="EMBL" id="CADEHS020000002">
    <property type="protein sequence ID" value="CAG9938493.1"/>
    <property type="molecule type" value="Genomic_DNA"/>
</dbReference>
<evidence type="ECO:0000313" key="1">
    <source>
        <dbReference type="EMBL" id="CAG9938493.1"/>
    </source>
</evidence>
<accession>A0ACA9TCN5</accession>
<keyword evidence="2" id="KW-1185">Reference proteome</keyword>
<proteinExistence type="predicted"/>
<evidence type="ECO:0000313" key="2">
    <source>
        <dbReference type="Proteomes" id="UP000836387"/>
    </source>
</evidence>
<gene>
    <name evidence="1" type="ORF">CRV2_00006919</name>
</gene>
<sequence>MACTDGDTIKRLAWRPDDLNQSMLSFIHMPTPPLINVASRTPAFGSLDRLPPEILDMVLNLLDLQTLSRMTQTCFSGLSAIQSMTAYRELLEHAPFTIAALGQTKLLGAHTLAQLWGALSPYYGAFQFLPTYMRCY</sequence>